<comment type="subcellular location">
    <subcellularLocation>
        <location evidence="1">Cell membrane</location>
        <topology evidence="1">Multi-pass membrane protein</topology>
    </subcellularLocation>
</comment>
<keyword evidence="3" id="KW-0145">Chemotaxis</keyword>
<dbReference type="InterPro" id="IPR004090">
    <property type="entry name" value="Chemotax_Me-accpt_rcpt"/>
</dbReference>
<dbReference type="AlphaFoldDB" id="A0AAP5LSG5"/>
<dbReference type="PROSITE" id="PS50111">
    <property type="entry name" value="CHEMOTAXIS_TRANSDUC_2"/>
    <property type="match status" value="1"/>
</dbReference>
<dbReference type="InterPro" id="IPR033479">
    <property type="entry name" value="dCache_1"/>
</dbReference>
<evidence type="ECO:0000256" key="1">
    <source>
        <dbReference type="ARBA" id="ARBA00004651"/>
    </source>
</evidence>
<evidence type="ECO:0000313" key="13">
    <source>
        <dbReference type="EMBL" id="MDR6727428.1"/>
    </source>
</evidence>
<dbReference type="Gene3D" id="1.10.287.950">
    <property type="entry name" value="Methyl-accepting chemotaxis protein"/>
    <property type="match status" value="1"/>
</dbReference>
<evidence type="ECO:0000313" key="14">
    <source>
        <dbReference type="Proteomes" id="UP001254832"/>
    </source>
</evidence>
<dbReference type="SUPFAM" id="SSF103190">
    <property type="entry name" value="Sensory domain-like"/>
    <property type="match status" value="1"/>
</dbReference>
<keyword evidence="6 10" id="KW-0472">Membrane</keyword>
<evidence type="ECO:0000256" key="4">
    <source>
        <dbReference type="ARBA" id="ARBA00022692"/>
    </source>
</evidence>
<dbReference type="EMBL" id="JAVDTR010000028">
    <property type="protein sequence ID" value="MDR6727428.1"/>
    <property type="molecule type" value="Genomic_DNA"/>
</dbReference>
<evidence type="ECO:0000256" key="10">
    <source>
        <dbReference type="SAM" id="Phobius"/>
    </source>
</evidence>
<accession>A0AAP5LSG5</accession>
<dbReference type="InterPro" id="IPR029151">
    <property type="entry name" value="Sensor-like_sf"/>
</dbReference>
<dbReference type="Pfam" id="PF02743">
    <property type="entry name" value="dCache_1"/>
    <property type="match status" value="1"/>
</dbReference>
<dbReference type="Pfam" id="PF00672">
    <property type="entry name" value="HAMP"/>
    <property type="match status" value="1"/>
</dbReference>
<dbReference type="GO" id="GO:0004888">
    <property type="term" value="F:transmembrane signaling receptor activity"/>
    <property type="evidence" value="ECO:0007669"/>
    <property type="project" value="InterPro"/>
</dbReference>
<gene>
    <name evidence="13" type="ORF">J2W91_005959</name>
</gene>
<dbReference type="CDD" id="cd11386">
    <property type="entry name" value="MCP_signal"/>
    <property type="match status" value="1"/>
</dbReference>
<dbReference type="GO" id="GO:0005886">
    <property type="term" value="C:plasma membrane"/>
    <property type="evidence" value="ECO:0007669"/>
    <property type="project" value="UniProtKB-SubCell"/>
</dbReference>
<keyword evidence="4 10" id="KW-0812">Transmembrane</keyword>
<organism evidence="13 14">
    <name type="scientific">Paenibacillus amylolyticus</name>
    <dbReference type="NCBI Taxonomy" id="1451"/>
    <lineage>
        <taxon>Bacteria</taxon>
        <taxon>Bacillati</taxon>
        <taxon>Bacillota</taxon>
        <taxon>Bacilli</taxon>
        <taxon>Bacillales</taxon>
        <taxon>Paenibacillaceae</taxon>
        <taxon>Paenibacillus</taxon>
    </lineage>
</organism>
<feature type="domain" description="Methyl-accepting transducer" evidence="11">
    <location>
        <begin position="372"/>
        <end position="622"/>
    </location>
</feature>
<dbReference type="Proteomes" id="UP001254832">
    <property type="component" value="Unassembled WGS sequence"/>
</dbReference>
<sequence length="658" mass="71439">MKLKLKLMLAFLITVLVTAGALAPLGLYQSGKQATQSVNNKLDGLVSAATFQLDGWLHGNEKLLETVGLIFQEAVPASDVNEDYLSIMYQGTNQNNLEDLYYGNEDGQFINGSDFVQAADFDPRERSWYKEAVAADKLSFTDPYIDNKSKQFTVSIAMPIKTENGALQGVVASDILLSKLTDTVNQIDLGGLGYTFMLDKNGVILAHPQAELASTSAADNAELGPLLAEMIANPAGQTSFQYNGENLLLYFKQIPSTGWIVGSVISEKLAYAEYYQLRNQYILIITVTLVVVLAGAYGVAARLIKPLKRLQLMSAQMSEGDFTGRVPSKGKDEFAELGVAFNSMSDQLSQLLQQVQQSADRVQDISHEMEDHTGNTQRIAEQISIATDELAQGSSSQAESVYEGSSRLTEMSHTVNGINGSIEQSVAMMQEATDAMQAGLRAVDHQVHLSEDNRKSIQQVGESIHLLADKSRKIEGIVSMIRDISAQTNLLALNASIEAARAGEQGRGFAVVAGEVRKLAEQSSHSVDSIIVLLSEIQAASSQSVDEVTSAEQATQQQVASVHEMRDVFARIKQSVDGIDHQVRQVSTATSELDNNAGKIAEVISSVAAMSEQSAASTEEVASSTQEQFNYITTISDRSRELTNHANTLFNEVKKFKI</sequence>
<dbReference type="CDD" id="cd12913">
    <property type="entry name" value="PDC1_MCP_like"/>
    <property type="match status" value="1"/>
</dbReference>
<dbReference type="Gene3D" id="1.10.8.500">
    <property type="entry name" value="HAMP domain in histidine kinase"/>
    <property type="match status" value="1"/>
</dbReference>
<evidence type="ECO:0000259" key="12">
    <source>
        <dbReference type="PROSITE" id="PS50885"/>
    </source>
</evidence>
<evidence type="ECO:0000256" key="7">
    <source>
        <dbReference type="ARBA" id="ARBA00023224"/>
    </source>
</evidence>
<dbReference type="SUPFAM" id="SSF58104">
    <property type="entry name" value="Methyl-accepting chemotaxis protein (MCP) signaling domain"/>
    <property type="match status" value="1"/>
</dbReference>
<dbReference type="PANTHER" id="PTHR32089:SF112">
    <property type="entry name" value="LYSOZYME-LIKE PROTEIN-RELATED"/>
    <property type="match status" value="1"/>
</dbReference>
<proteinExistence type="inferred from homology"/>
<reference evidence="13" key="1">
    <citation type="submission" date="2023-07" db="EMBL/GenBank/DDBJ databases">
        <title>Sorghum-associated microbial communities from plants grown in Nebraska, USA.</title>
        <authorList>
            <person name="Schachtman D."/>
        </authorList>
    </citation>
    <scope>NUCLEOTIDE SEQUENCE</scope>
    <source>
        <strain evidence="13">BE80</strain>
    </source>
</reference>
<dbReference type="CDD" id="cd06225">
    <property type="entry name" value="HAMP"/>
    <property type="match status" value="1"/>
</dbReference>
<dbReference type="PRINTS" id="PR00260">
    <property type="entry name" value="CHEMTRNSDUCR"/>
</dbReference>
<name>A0AAP5LSG5_PAEAM</name>
<dbReference type="Gene3D" id="3.30.450.20">
    <property type="entry name" value="PAS domain"/>
    <property type="match status" value="2"/>
</dbReference>
<comment type="caution">
    <text evidence="13">The sequence shown here is derived from an EMBL/GenBank/DDBJ whole genome shotgun (WGS) entry which is preliminary data.</text>
</comment>
<keyword evidence="2" id="KW-1003">Cell membrane</keyword>
<dbReference type="Pfam" id="PF00015">
    <property type="entry name" value="MCPsignal"/>
    <property type="match status" value="1"/>
</dbReference>
<protein>
    <submittedName>
        <fullName evidence="13">Methyl-accepting chemotaxis protein</fullName>
    </submittedName>
</protein>
<dbReference type="SMART" id="SM00304">
    <property type="entry name" value="HAMP"/>
    <property type="match status" value="1"/>
</dbReference>
<comment type="similarity">
    <text evidence="8">Belongs to the methyl-accepting chemotaxis (MCP) protein family.</text>
</comment>
<evidence type="ECO:0000256" key="3">
    <source>
        <dbReference type="ARBA" id="ARBA00022500"/>
    </source>
</evidence>
<dbReference type="RefSeq" id="WP_310146168.1">
    <property type="nucleotide sequence ID" value="NZ_JAVDTR010000028.1"/>
</dbReference>
<dbReference type="InterPro" id="IPR003660">
    <property type="entry name" value="HAMP_dom"/>
</dbReference>
<evidence type="ECO:0000256" key="2">
    <source>
        <dbReference type="ARBA" id="ARBA00022475"/>
    </source>
</evidence>
<evidence type="ECO:0000256" key="9">
    <source>
        <dbReference type="PROSITE-ProRule" id="PRU00284"/>
    </source>
</evidence>
<dbReference type="GO" id="GO:0006935">
    <property type="term" value="P:chemotaxis"/>
    <property type="evidence" value="ECO:0007669"/>
    <property type="project" value="UniProtKB-KW"/>
</dbReference>
<evidence type="ECO:0000256" key="5">
    <source>
        <dbReference type="ARBA" id="ARBA00022989"/>
    </source>
</evidence>
<keyword evidence="5 10" id="KW-1133">Transmembrane helix</keyword>
<evidence type="ECO:0000256" key="6">
    <source>
        <dbReference type="ARBA" id="ARBA00023136"/>
    </source>
</evidence>
<dbReference type="PROSITE" id="PS50885">
    <property type="entry name" value="HAMP"/>
    <property type="match status" value="1"/>
</dbReference>
<dbReference type="SMART" id="SM00283">
    <property type="entry name" value="MA"/>
    <property type="match status" value="1"/>
</dbReference>
<evidence type="ECO:0000259" key="11">
    <source>
        <dbReference type="PROSITE" id="PS50111"/>
    </source>
</evidence>
<feature type="domain" description="HAMP" evidence="12">
    <location>
        <begin position="301"/>
        <end position="353"/>
    </location>
</feature>
<keyword evidence="7 9" id="KW-0807">Transducer</keyword>
<dbReference type="CDD" id="cd12912">
    <property type="entry name" value="PDC2_MCP_like"/>
    <property type="match status" value="1"/>
</dbReference>
<feature type="transmembrane region" description="Helical" evidence="10">
    <location>
        <begin position="281"/>
        <end position="304"/>
    </location>
</feature>
<evidence type="ECO:0000256" key="8">
    <source>
        <dbReference type="ARBA" id="ARBA00029447"/>
    </source>
</evidence>
<dbReference type="InterPro" id="IPR004089">
    <property type="entry name" value="MCPsignal_dom"/>
</dbReference>
<dbReference type="GO" id="GO:0007165">
    <property type="term" value="P:signal transduction"/>
    <property type="evidence" value="ECO:0007669"/>
    <property type="project" value="UniProtKB-KW"/>
</dbReference>
<dbReference type="PANTHER" id="PTHR32089">
    <property type="entry name" value="METHYL-ACCEPTING CHEMOTAXIS PROTEIN MCPB"/>
    <property type="match status" value="1"/>
</dbReference>